<dbReference type="PANTHER" id="PTHR13779:SF7">
    <property type="entry name" value="ATPASE WRNIP1"/>
    <property type="match status" value="1"/>
</dbReference>
<dbReference type="Gene3D" id="1.20.272.10">
    <property type="match status" value="1"/>
</dbReference>
<reference evidence="4" key="1">
    <citation type="submission" date="2016-10" db="EMBL/GenBank/DDBJ databases">
        <title>Sequence of Gallionella enrichment culture.</title>
        <authorList>
            <person name="Poehlein A."/>
            <person name="Muehling M."/>
            <person name="Daniel R."/>
        </authorList>
    </citation>
    <scope>NUCLEOTIDE SEQUENCE</scope>
</reference>
<dbReference type="PANTHER" id="PTHR13779">
    <property type="entry name" value="WERNER HELICASE-INTERACTING PROTEIN 1 FAMILY MEMBER"/>
    <property type="match status" value="1"/>
</dbReference>
<dbReference type="GO" id="GO:0003677">
    <property type="term" value="F:DNA binding"/>
    <property type="evidence" value="ECO:0007669"/>
    <property type="project" value="InterPro"/>
</dbReference>
<dbReference type="GO" id="GO:0000731">
    <property type="term" value="P:DNA synthesis involved in DNA repair"/>
    <property type="evidence" value="ECO:0007669"/>
    <property type="project" value="TreeGrafter"/>
</dbReference>
<keyword evidence="2" id="KW-0812">Transmembrane</keyword>
<dbReference type="Gene3D" id="1.10.3710.10">
    <property type="entry name" value="DNA polymerase III clamp loader subunits, C-terminal domain"/>
    <property type="match status" value="1"/>
</dbReference>
<evidence type="ECO:0000313" key="4">
    <source>
        <dbReference type="EMBL" id="OIQ95451.1"/>
    </source>
</evidence>
<dbReference type="InterPro" id="IPR008921">
    <property type="entry name" value="DNA_pol3_clamp-load_cplx_C"/>
</dbReference>
<feature type="coiled-coil region" evidence="1">
    <location>
        <begin position="207"/>
        <end position="234"/>
    </location>
</feature>
<feature type="domain" description="MgsA AAA+ ATPase C-terminal" evidence="3">
    <location>
        <begin position="101"/>
        <end position="217"/>
    </location>
</feature>
<dbReference type="SUPFAM" id="SSF48019">
    <property type="entry name" value="post-AAA+ oligomerization domain-like"/>
    <property type="match status" value="1"/>
</dbReference>
<protein>
    <submittedName>
        <fullName evidence="4">Replication-associated recombination protein A</fullName>
    </submittedName>
</protein>
<proteinExistence type="predicted"/>
<gene>
    <name evidence="4" type="primary">rarA_8</name>
    <name evidence="4" type="ORF">GALL_226120</name>
</gene>
<comment type="caution">
    <text evidence="4">The sequence shown here is derived from an EMBL/GenBank/DDBJ whole genome shotgun (WGS) entry which is preliminary data.</text>
</comment>
<dbReference type="Pfam" id="PF12002">
    <property type="entry name" value="MgsA_C"/>
    <property type="match status" value="1"/>
</dbReference>
<organism evidence="4">
    <name type="scientific">mine drainage metagenome</name>
    <dbReference type="NCBI Taxonomy" id="410659"/>
    <lineage>
        <taxon>unclassified sequences</taxon>
        <taxon>metagenomes</taxon>
        <taxon>ecological metagenomes</taxon>
    </lineage>
</organism>
<dbReference type="GO" id="GO:0008047">
    <property type="term" value="F:enzyme activator activity"/>
    <property type="evidence" value="ECO:0007669"/>
    <property type="project" value="TreeGrafter"/>
</dbReference>
<feature type="transmembrane region" description="Helical" evidence="2">
    <location>
        <begin position="35"/>
        <end position="56"/>
    </location>
</feature>
<dbReference type="InterPro" id="IPR051314">
    <property type="entry name" value="AAA_ATPase_RarA/MGS1/WRNIP1"/>
</dbReference>
<evidence type="ECO:0000256" key="2">
    <source>
        <dbReference type="SAM" id="Phobius"/>
    </source>
</evidence>
<dbReference type="GO" id="GO:0006261">
    <property type="term" value="P:DNA-templated DNA replication"/>
    <property type="evidence" value="ECO:0007669"/>
    <property type="project" value="TreeGrafter"/>
</dbReference>
<dbReference type="AlphaFoldDB" id="A0A1J5S112"/>
<evidence type="ECO:0000256" key="1">
    <source>
        <dbReference type="SAM" id="Coils"/>
    </source>
</evidence>
<dbReference type="GO" id="GO:0017116">
    <property type="term" value="F:single-stranded DNA helicase activity"/>
    <property type="evidence" value="ECO:0007669"/>
    <property type="project" value="TreeGrafter"/>
</dbReference>
<dbReference type="EMBL" id="MLJW01000167">
    <property type="protein sequence ID" value="OIQ95451.1"/>
    <property type="molecule type" value="Genomic_DNA"/>
</dbReference>
<dbReference type="InterPro" id="IPR021886">
    <property type="entry name" value="MgsA_C"/>
</dbReference>
<feature type="transmembrane region" description="Helical" evidence="2">
    <location>
        <begin position="6"/>
        <end position="23"/>
    </location>
</feature>
<accession>A0A1J5S112</accession>
<name>A0A1J5S112_9ZZZZ</name>
<sequence>MTENEFLFVLYLGIQIVAVLFALRAVKTARTPQGSVGWVVFLFAAPHIAVPIYLFLGHKRYPGYITARREMHREIASLRALTAENAPRRTSVAAEDVGGRVAAFERLGSPEGELALVQAVLYLAIAPKSNAVYRAAGEARRFVREHGTQAVPMHLRNAPTKLMKQIGAAQGYRYAHDEPGAFAAGERYFPEALPEARLYRPTERGQEARIAERMAELQRLNRQARAAAASSESAPGDKA</sequence>
<evidence type="ECO:0000259" key="3">
    <source>
        <dbReference type="Pfam" id="PF12002"/>
    </source>
</evidence>
<keyword evidence="2" id="KW-0472">Membrane</keyword>
<keyword evidence="2" id="KW-1133">Transmembrane helix</keyword>
<keyword evidence="1" id="KW-0175">Coiled coil</keyword>